<dbReference type="Proteomes" id="UP000050482">
    <property type="component" value="Unassembled WGS sequence"/>
</dbReference>
<feature type="transmembrane region" description="Helical" evidence="5">
    <location>
        <begin position="132"/>
        <end position="153"/>
    </location>
</feature>
<feature type="transmembrane region" description="Helical" evidence="5">
    <location>
        <begin position="84"/>
        <end position="101"/>
    </location>
</feature>
<dbReference type="AlphaFoldDB" id="A0A0P9GTD4"/>
<feature type="transmembrane region" description="Helical" evidence="5">
    <location>
        <begin position="194"/>
        <end position="215"/>
    </location>
</feature>
<dbReference type="GO" id="GO:0022857">
    <property type="term" value="F:transmembrane transporter activity"/>
    <property type="evidence" value="ECO:0007669"/>
    <property type="project" value="InterPro"/>
</dbReference>
<dbReference type="RefSeq" id="WP_054968520.1">
    <property type="nucleotide sequence ID" value="NZ_LJCO01000033.1"/>
</dbReference>
<keyword evidence="2 5" id="KW-0812">Transmembrane</keyword>
<keyword evidence="4 5" id="KW-0472">Membrane</keyword>
<evidence type="ECO:0000256" key="4">
    <source>
        <dbReference type="ARBA" id="ARBA00023136"/>
    </source>
</evidence>
<gene>
    <name evidence="6" type="ORF">AN477_07380</name>
</gene>
<keyword evidence="7" id="KW-1185">Reference proteome</keyword>
<dbReference type="InterPro" id="IPR002293">
    <property type="entry name" value="AA/rel_permease1"/>
</dbReference>
<dbReference type="EMBL" id="LJCO01000033">
    <property type="protein sequence ID" value="KPV44428.1"/>
    <property type="molecule type" value="Genomic_DNA"/>
</dbReference>
<evidence type="ECO:0000256" key="1">
    <source>
        <dbReference type="ARBA" id="ARBA00004141"/>
    </source>
</evidence>
<reference evidence="6 7" key="1">
    <citation type="submission" date="2015-09" db="EMBL/GenBank/DDBJ databases">
        <title>Draft genome sequence of Alicyclobacillus ferrooxydans DSM 22381.</title>
        <authorList>
            <person name="Hemp J."/>
        </authorList>
    </citation>
    <scope>NUCLEOTIDE SEQUENCE [LARGE SCALE GENOMIC DNA]</scope>
    <source>
        <strain evidence="6 7">TC-34</strain>
    </source>
</reference>
<feature type="transmembrane region" description="Helical" evidence="5">
    <location>
        <begin position="359"/>
        <end position="384"/>
    </location>
</feature>
<dbReference type="PANTHER" id="PTHR47547:SF1">
    <property type="entry name" value="ASPARTATE-PROTON SYMPORTER"/>
    <property type="match status" value="1"/>
</dbReference>
<dbReference type="Pfam" id="PF13520">
    <property type="entry name" value="AA_permease_2"/>
    <property type="match status" value="1"/>
</dbReference>
<feature type="transmembrane region" description="Helical" evidence="5">
    <location>
        <begin position="279"/>
        <end position="298"/>
    </location>
</feature>
<feature type="transmembrane region" description="Helical" evidence="5">
    <location>
        <begin position="421"/>
        <end position="441"/>
    </location>
</feature>
<dbReference type="PANTHER" id="PTHR47547">
    <property type="match status" value="1"/>
</dbReference>
<protein>
    <submittedName>
        <fullName evidence="6">Amino acid permease</fullName>
    </submittedName>
</protein>
<sequence length="524" mass="56999">MNEDRLLKRRLGFWSLTAASLGGVIGSGWLFGAMYAAKAAGPESIITWIVGGIAMLLVGLVFAELGMAKPEAGGLVRYPKLTNGSMVGSLIGFAIWLGFVANPPTEASGVVQYASRFWPGLYNGNTLTGRGIAVAIVLMLIFVLVNYFGVNVFAKVNNVVTGIKFVVPVITIVTLLVAGFHPSNFSGHGGFAPYGWGSGLSAIATAGIVFAYTGFRNSIDLSAEAVNPRRNVPMAIVATIVIAIVLYILLEIAFMGAVPTKDLIHGWQGVSFNSPFADLAFSLNLTWLYWILMVDAMVSPSGSSFSYTAGNARNVYGLAKNRFFPRYFAKIHPKFGVPTRALILNFIVGLLYLVPLKSWHSIIALTSALAVYTFSAGAVSVMVFRKVGISDKYRIRGMNVIAPLAFVVGSLIIYWDKWSELQFTIWVLVLGLILYLITYVFNKEKGPEIRGGIWMVIYLFVVLLLAGLGNFGGAELIPEPYMSIIVAIASLILYFIGVQSGVWYMRKVGNVEEIRRENEEMDEG</sequence>
<evidence type="ECO:0000256" key="2">
    <source>
        <dbReference type="ARBA" id="ARBA00022692"/>
    </source>
</evidence>
<evidence type="ECO:0000313" key="6">
    <source>
        <dbReference type="EMBL" id="KPV44428.1"/>
    </source>
</evidence>
<dbReference type="STRING" id="471514.AN477_07380"/>
<comment type="caution">
    <text evidence="6">The sequence shown here is derived from an EMBL/GenBank/DDBJ whole genome shotgun (WGS) entry which is preliminary data.</text>
</comment>
<dbReference type="OrthoDB" id="9804700at2"/>
<dbReference type="InterPro" id="IPR052962">
    <property type="entry name" value="AA_Transporter_AGT"/>
</dbReference>
<feature type="transmembrane region" description="Helical" evidence="5">
    <location>
        <begin position="484"/>
        <end position="505"/>
    </location>
</feature>
<dbReference type="Gene3D" id="1.20.1740.10">
    <property type="entry name" value="Amino acid/polyamine transporter I"/>
    <property type="match status" value="1"/>
</dbReference>
<feature type="transmembrane region" description="Helical" evidence="5">
    <location>
        <begin position="236"/>
        <end position="259"/>
    </location>
</feature>
<dbReference type="PIRSF" id="PIRSF006060">
    <property type="entry name" value="AA_transporter"/>
    <property type="match status" value="1"/>
</dbReference>
<accession>A0A0P9GTD4</accession>
<feature type="transmembrane region" description="Helical" evidence="5">
    <location>
        <begin position="396"/>
        <end position="415"/>
    </location>
</feature>
<evidence type="ECO:0000313" key="7">
    <source>
        <dbReference type="Proteomes" id="UP000050482"/>
    </source>
</evidence>
<feature type="transmembrane region" description="Helical" evidence="5">
    <location>
        <begin position="12"/>
        <end position="33"/>
    </location>
</feature>
<feature type="transmembrane region" description="Helical" evidence="5">
    <location>
        <begin position="165"/>
        <end position="182"/>
    </location>
</feature>
<dbReference type="GO" id="GO:0016020">
    <property type="term" value="C:membrane"/>
    <property type="evidence" value="ECO:0007669"/>
    <property type="project" value="UniProtKB-SubCell"/>
</dbReference>
<comment type="subcellular location">
    <subcellularLocation>
        <location evidence="1">Membrane</location>
        <topology evidence="1">Multi-pass membrane protein</topology>
    </subcellularLocation>
</comment>
<feature type="transmembrane region" description="Helical" evidence="5">
    <location>
        <begin position="45"/>
        <end position="63"/>
    </location>
</feature>
<keyword evidence="3 5" id="KW-1133">Transmembrane helix</keyword>
<evidence type="ECO:0000256" key="3">
    <source>
        <dbReference type="ARBA" id="ARBA00022989"/>
    </source>
</evidence>
<proteinExistence type="predicted"/>
<feature type="transmembrane region" description="Helical" evidence="5">
    <location>
        <begin position="335"/>
        <end position="353"/>
    </location>
</feature>
<evidence type="ECO:0000256" key="5">
    <source>
        <dbReference type="SAM" id="Phobius"/>
    </source>
</evidence>
<dbReference type="PATRIC" id="fig|471514.4.peg.3729"/>
<feature type="transmembrane region" description="Helical" evidence="5">
    <location>
        <begin position="453"/>
        <end position="472"/>
    </location>
</feature>
<name>A0A0P9GTD4_9BACL</name>
<organism evidence="6 7">
    <name type="scientific">Alicyclobacillus ferrooxydans</name>
    <dbReference type="NCBI Taxonomy" id="471514"/>
    <lineage>
        <taxon>Bacteria</taxon>
        <taxon>Bacillati</taxon>
        <taxon>Bacillota</taxon>
        <taxon>Bacilli</taxon>
        <taxon>Bacillales</taxon>
        <taxon>Alicyclobacillaceae</taxon>
        <taxon>Alicyclobacillus</taxon>
    </lineage>
</organism>